<name>A0AAN9YRX1_9PEZI</name>
<protein>
    <submittedName>
        <fullName evidence="1">Uncharacterized protein</fullName>
    </submittedName>
</protein>
<proteinExistence type="predicted"/>
<dbReference type="Proteomes" id="UP001320420">
    <property type="component" value="Unassembled WGS sequence"/>
</dbReference>
<reference evidence="1 2" key="1">
    <citation type="submission" date="2024-02" db="EMBL/GenBank/DDBJ databases">
        <title>De novo assembly and annotation of 12 fungi associated with fruit tree decline syndrome in Ontario, Canada.</title>
        <authorList>
            <person name="Sulman M."/>
            <person name="Ellouze W."/>
            <person name="Ilyukhin E."/>
        </authorList>
    </citation>
    <scope>NUCLEOTIDE SEQUENCE [LARGE SCALE GENOMIC DNA]</scope>
    <source>
        <strain evidence="1 2">M11/M66-122</strain>
    </source>
</reference>
<evidence type="ECO:0000313" key="2">
    <source>
        <dbReference type="Proteomes" id="UP001320420"/>
    </source>
</evidence>
<accession>A0AAN9YRX1</accession>
<organism evidence="1 2">
    <name type="scientific">Diatrype stigma</name>
    <dbReference type="NCBI Taxonomy" id="117547"/>
    <lineage>
        <taxon>Eukaryota</taxon>
        <taxon>Fungi</taxon>
        <taxon>Dikarya</taxon>
        <taxon>Ascomycota</taxon>
        <taxon>Pezizomycotina</taxon>
        <taxon>Sordariomycetes</taxon>
        <taxon>Xylariomycetidae</taxon>
        <taxon>Xylariales</taxon>
        <taxon>Diatrypaceae</taxon>
        <taxon>Diatrype</taxon>
    </lineage>
</organism>
<gene>
    <name evidence="1" type="ORF">SLS62_006466</name>
</gene>
<comment type="caution">
    <text evidence="1">The sequence shown here is derived from an EMBL/GenBank/DDBJ whole genome shotgun (WGS) entry which is preliminary data.</text>
</comment>
<keyword evidence="2" id="KW-1185">Reference proteome</keyword>
<dbReference type="EMBL" id="JAKJXP020000047">
    <property type="protein sequence ID" value="KAK7751640.1"/>
    <property type="molecule type" value="Genomic_DNA"/>
</dbReference>
<evidence type="ECO:0000313" key="1">
    <source>
        <dbReference type="EMBL" id="KAK7751640.1"/>
    </source>
</evidence>
<sequence>MLGIHLGKGKHKEFAVGVFQNDFSDEEATFTWAGYNIVSQSSSSYLGIPSIGCLFNNATQKVMDGRMPFSIPSSFRVLLQCQKFSHHLTKSMAACLEDARGVSAHMVRLLEDEWTNTQHLIGFDHADALDRLNVLFVTLEIQQFYMLPLPNYDPETLKPNILRAYNTAQTVIRETVEFDREANFLLHAPHFYFRGLICAACTICKVVRSTYKNLIDRKQLDEATANMVAMLRRSIIMEGDLATRLLTLLEPWLQVALDPEWDEDPISNFTHRLSASPTLDCLARWKHDQEFLLKAKNQPPPPDGMDGTSTLAMSDPMQFIDWGFMDDFNWNFDSNILSNGT</sequence>
<dbReference type="AlphaFoldDB" id="A0AAN9YRX1"/>